<evidence type="ECO:0000313" key="2">
    <source>
        <dbReference type="EMBL" id="KAG0151176.1"/>
    </source>
</evidence>
<evidence type="ECO:0000313" key="3">
    <source>
        <dbReference type="Proteomes" id="UP000886653"/>
    </source>
</evidence>
<reference evidence="2" key="1">
    <citation type="submission" date="2013-11" db="EMBL/GenBank/DDBJ databases">
        <title>Genome sequence of the fusiform rust pathogen reveals effectors for host alternation and coevolution with pine.</title>
        <authorList>
            <consortium name="DOE Joint Genome Institute"/>
            <person name="Smith K."/>
            <person name="Pendleton A."/>
            <person name="Kubisiak T."/>
            <person name="Anderson C."/>
            <person name="Salamov A."/>
            <person name="Aerts A."/>
            <person name="Riley R."/>
            <person name="Clum A."/>
            <person name="Lindquist E."/>
            <person name="Ence D."/>
            <person name="Campbell M."/>
            <person name="Kronenberg Z."/>
            <person name="Feau N."/>
            <person name="Dhillon B."/>
            <person name="Hamelin R."/>
            <person name="Burleigh J."/>
            <person name="Smith J."/>
            <person name="Yandell M."/>
            <person name="Nelson C."/>
            <person name="Grigoriev I."/>
            <person name="Davis J."/>
        </authorList>
    </citation>
    <scope>NUCLEOTIDE SEQUENCE</scope>
    <source>
        <strain evidence="2">G11</strain>
    </source>
</reference>
<feature type="transmembrane region" description="Helical" evidence="1">
    <location>
        <begin position="160"/>
        <end position="184"/>
    </location>
</feature>
<feature type="transmembrane region" description="Helical" evidence="1">
    <location>
        <begin position="6"/>
        <end position="26"/>
    </location>
</feature>
<dbReference type="Pfam" id="PF06687">
    <property type="entry name" value="SUR7"/>
    <property type="match status" value="1"/>
</dbReference>
<feature type="transmembrane region" description="Helical" evidence="1">
    <location>
        <begin position="196"/>
        <end position="221"/>
    </location>
</feature>
<organism evidence="2 3">
    <name type="scientific">Cronartium quercuum f. sp. fusiforme G11</name>
    <dbReference type="NCBI Taxonomy" id="708437"/>
    <lineage>
        <taxon>Eukaryota</taxon>
        <taxon>Fungi</taxon>
        <taxon>Dikarya</taxon>
        <taxon>Basidiomycota</taxon>
        <taxon>Pucciniomycotina</taxon>
        <taxon>Pucciniomycetes</taxon>
        <taxon>Pucciniales</taxon>
        <taxon>Coleosporiaceae</taxon>
        <taxon>Cronartium</taxon>
    </lineage>
</organism>
<dbReference type="PANTHER" id="PTHR28019">
    <property type="entry name" value="CELL MEMBRANE PROTEIN YLR413W-RELATED"/>
    <property type="match status" value="1"/>
</dbReference>
<accession>A0A9P6TFY2</accession>
<dbReference type="Gene3D" id="1.20.140.150">
    <property type="match status" value="1"/>
</dbReference>
<proteinExistence type="predicted"/>
<feature type="transmembrane region" description="Helical" evidence="1">
    <location>
        <begin position="241"/>
        <end position="266"/>
    </location>
</feature>
<name>A0A9P6TFY2_9BASI</name>
<dbReference type="OrthoDB" id="3349852at2759"/>
<dbReference type="InterPro" id="IPR052413">
    <property type="entry name" value="SUR7_domain"/>
</dbReference>
<sequence>MLQTHALLGLGLTLVTIVIFIFLEIGNTSVDQPLPKKIRLAHISTTGLGTAFANTLPGPVRVSFTNASLYGNPIHPHQSRTPGDGLRTYYTWGLWNVCAGYHSPSELQYCAPIQVAQSFTPTAAILEDVPPLYSAGMAALLTNEKYGLKDDKSLRGTSKMAGFALLSAAGHLIMMIPISIFLMIGKGPAMLPMAALGIQIPTVMSCFISAALWTSMISGLQGKLAQKMDGVDLGITVEFGAALWILWVIAVFTIISSVPFVAIFIAARRAEAERKEVEKLTQTALCLPRKDSY</sequence>
<keyword evidence="1" id="KW-1133">Transmembrane helix</keyword>
<keyword evidence="1" id="KW-0472">Membrane</keyword>
<dbReference type="Proteomes" id="UP000886653">
    <property type="component" value="Unassembled WGS sequence"/>
</dbReference>
<dbReference type="GO" id="GO:0031505">
    <property type="term" value="P:fungal-type cell wall organization"/>
    <property type="evidence" value="ECO:0007669"/>
    <property type="project" value="TreeGrafter"/>
</dbReference>
<keyword evidence="1" id="KW-0812">Transmembrane</keyword>
<dbReference type="EMBL" id="MU167214">
    <property type="protein sequence ID" value="KAG0151176.1"/>
    <property type="molecule type" value="Genomic_DNA"/>
</dbReference>
<evidence type="ECO:0000256" key="1">
    <source>
        <dbReference type="SAM" id="Phobius"/>
    </source>
</evidence>
<dbReference type="GO" id="GO:0005886">
    <property type="term" value="C:plasma membrane"/>
    <property type="evidence" value="ECO:0007669"/>
    <property type="project" value="InterPro"/>
</dbReference>
<comment type="caution">
    <text evidence="2">The sequence shown here is derived from an EMBL/GenBank/DDBJ whole genome shotgun (WGS) entry which is preliminary data.</text>
</comment>
<dbReference type="PANTHER" id="PTHR28019:SF2">
    <property type="entry name" value="CELL MEMBRANE PROTEIN YLR413W-RELATED"/>
    <property type="match status" value="1"/>
</dbReference>
<dbReference type="GO" id="GO:0051285">
    <property type="term" value="C:cell cortex of cell tip"/>
    <property type="evidence" value="ECO:0007669"/>
    <property type="project" value="TreeGrafter"/>
</dbReference>
<dbReference type="AlphaFoldDB" id="A0A9P6TFY2"/>
<dbReference type="InterPro" id="IPR009571">
    <property type="entry name" value="SUR7/Rim9-like_fungi"/>
</dbReference>
<protein>
    <submittedName>
        <fullName evidence="2">Uncharacterized protein</fullName>
    </submittedName>
</protein>
<gene>
    <name evidence="2" type="ORF">CROQUDRAFT_57136</name>
</gene>
<keyword evidence="3" id="KW-1185">Reference proteome</keyword>